<dbReference type="Pfam" id="PF00128">
    <property type="entry name" value="Alpha-amylase"/>
    <property type="match status" value="1"/>
</dbReference>
<dbReference type="CDD" id="cd11336">
    <property type="entry name" value="AmyAc_MTSase"/>
    <property type="match status" value="1"/>
</dbReference>
<gene>
    <name evidence="2" type="primary">treY</name>
    <name evidence="2" type="ORF">KDA82_25345</name>
</gene>
<evidence type="ECO:0000313" key="3">
    <source>
        <dbReference type="Proteomes" id="UP000675554"/>
    </source>
</evidence>
<feature type="domain" description="Glycosyl hydrolase family 13 catalytic" evidence="1">
    <location>
        <begin position="15"/>
        <end position="747"/>
    </location>
</feature>
<protein>
    <submittedName>
        <fullName evidence="2">Malto-oligosyltrehalose synthase</fullName>
    </submittedName>
</protein>
<proteinExistence type="predicted"/>
<dbReference type="EMBL" id="JAGSMN010000628">
    <property type="protein sequence ID" value="MBR7676274.1"/>
    <property type="molecule type" value="Genomic_DNA"/>
</dbReference>
<dbReference type="Pfam" id="PF13374">
    <property type="entry name" value="TPR_10"/>
    <property type="match status" value="5"/>
</dbReference>
<dbReference type="PANTHER" id="PTHR10357:SF216">
    <property type="entry name" value="MALTOOLIGOSYL TREHALOSE SYNTHASE-RELATED"/>
    <property type="match status" value="1"/>
</dbReference>
<dbReference type="GO" id="GO:0005992">
    <property type="term" value="P:trehalose biosynthetic process"/>
    <property type="evidence" value="ECO:0007669"/>
    <property type="project" value="TreeGrafter"/>
</dbReference>
<dbReference type="PANTHER" id="PTHR10357">
    <property type="entry name" value="ALPHA-AMYLASE FAMILY MEMBER"/>
    <property type="match status" value="1"/>
</dbReference>
<dbReference type="SMART" id="SM00642">
    <property type="entry name" value="Aamy"/>
    <property type="match status" value="1"/>
</dbReference>
<dbReference type="GO" id="GO:0030980">
    <property type="term" value="P:alpha-glucan catabolic process"/>
    <property type="evidence" value="ECO:0007669"/>
    <property type="project" value="TreeGrafter"/>
</dbReference>
<dbReference type="InterPro" id="IPR012767">
    <property type="entry name" value="Trehalose_TreY"/>
</dbReference>
<dbReference type="InterPro" id="IPR019734">
    <property type="entry name" value="TPR_rpt"/>
</dbReference>
<dbReference type="InterPro" id="IPR013797">
    <property type="entry name" value="Maltooligo_trehalose_synth_4"/>
</dbReference>
<dbReference type="SUPFAM" id="SSF51445">
    <property type="entry name" value="(Trans)glycosidases"/>
    <property type="match status" value="1"/>
</dbReference>
<name>A0A8T4J3V2_9ACTN</name>
<dbReference type="InterPro" id="IPR006047">
    <property type="entry name" value="GH13_cat_dom"/>
</dbReference>
<reference evidence="2" key="1">
    <citation type="submission" date="2021-04" db="EMBL/GenBank/DDBJ databases">
        <title>Sequencing of actinobacteria type strains.</title>
        <authorList>
            <person name="Nguyen G.-S."/>
            <person name="Wentzel A."/>
        </authorList>
    </citation>
    <scope>NUCLEOTIDE SEQUENCE</scope>
    <source>
        <strain evidence="2">DSM 42095</strain>
    </source>
</reference>
<dbReference type="SUPFAM" id="SSF48452">
    <property type="entry name" value="TPR-like"/>
    <property type="match status" value="2"/>
</dbReference>
<dbReference type="SMART" id="SM00028">
    <property type="entry name" value="TPR"/>
    <property type="match status" value="5"/>
</dbReference>
<dbReference type="InterPro" id="IPR017853">
    <property type="entry name" value="GH"/>
</dbReference>
<evidence type="ECO:0000313" key="2">
    <source>
        <dbReference type="EMBL" id="MBR7676274.1"/>
    </source>
</evidence>
<dbReference type="GO" id="GO:0047470">
    <property type="term" value="F:(1,4)-alpha-D-glucan 1-alpha-D-glucosylmutase activity"/>
    <property type="evidence" value="ECO:0007669"/>
    <property type="project" value="TreeGrafter"/>
</dbReference>
<dbReference type="Gene3D" id="3.20.20.80">
    <property type="entry name" value="Glycosidases"/>
    <property type="match status" value="3"/>
</dbReference>
<accession>A0A8T4J3V2</accession>
<organism evidence="2 3">
    <name type="scientific">Streptomyces daliensis</name>
    <dbReference type="NCBI Taxonomy" id="299421"/>
    <lineage>
        <taxon>Bacteria</taxon>
        <taxon>Bacillati</taxon>
        <taxon>Actinomycetota</taxon>
        <taxon>Actinomycetes</taxon>
        <taxon>Kitasatosporales</taxon>
        <taxon>Streptomycetaceae</taxon>
        <taxon>Streptomyces</taxon>
    </lineage>
</organism>
<dbReference type="InterPro" id="IPR011990">
    <property type="entry name" value="TPR-like_helical_dom_sf"/>
</dbReference>
<dbReference type="Proteomes" id="UP000675554">
    <property type="component" value="Unassembled WGS sequence"/>
</dbReference>
<dbReference type="NCBIfam" id="TIGR02401">
    <property type="entry name" value="trehalose_TreY"/>
    <property type="match status" value="1"/>
</dbReference>
<dbReference type="Gene3D" id="1.10.10.470">
    <property type="entry name" value="Maltooligosyl trehalose synthase, domain 4"/>
    <property type="match status" value="1"/>
</dbReference>
<sequence>MTPPAPYGTRAPDVPVSTYRLQLQPEFPFAAAEEAVPHLAALGVTHLHLSPVLTSVPGSTHGYDVTDHTRVRAELGGEDGLRALSATARAHGLGLVLDVVPNHMAVPADTRLNLPLWEVLREGRESPYARWFDVDWDAGDGRVLLPVLGGPLSEEASHLRVEPGAGTDMGAGAGAEAGAGARAVLRYWDRVFPLREGTEGLPLPELLDAQHYRLAWWRLARTELNYRRFFTISDLIGVRVEDPEVFEATHAKVLQLLREGVAEGLRVDHPDGLADPGGYLLRLHEATGGRWTVVEKILGSEETLPADWPVAGTTGYDALRHVDGVFTDPRGHGELLAVYRDFTRAAPHSGGDWDATVRRAAFQVVTRELAAETDRLTRTALRVCAAAPGLALRDHSAVALRAALHQTLVRLPVYRPYVTPGAIPGAAPGAAPGAPVREADAAMLEAAAEGARGACRTPEEERSVDLVRDLALGRLGGGPGQRDFAARFAQVSSALRAKSVEDAAFYRYIPLLSACEVGGSPGAPTVAPDAFHAYCARLQRDWPTTATALSTHDTKRSADVRAALATLTECPGRWARFLEDTRITGATDRAPDRHTAWAAWQTAIGLGGVPGLPARAGRLARALLKHVREAGLRTTWTEPDVGYEEAVARFVDGIEGGEPGTGGSARSAVAELTAALGPYVRANVLGMALLHLTMPGVPDLYQGTERRYAALVDPDNRDPAHVEPLTSADGGTEADAAADAAGVDVDREKLRLTVAALRLRRAHPEWFLDAGSYEPLRAEGPAADHCLAFARGGRGGSVVVAVTRLALRLEEGGGWRGTELPLGGEADVVTTVREVGAAPVLLVVDYAETRTGLRALLTAVAGSRSGQGGPERDSRRLRVLLLARSEGEWWERLQGVPGPVGAAVAGAVTVALEPGVLPRWPERQLVAEAVPQFARALGIPPPRHAEVTLADEGVPLLVLHAAALVLVLRAREAGAPGAPAALPGAALPVAALPVAVGSAVLDELLRHEKRYWYESAAIAALTGPGGLDTTAVQRCVAVTSLLDADSEAAAADLLSLVPGLDAPWCDPLRRRTARWLSTLYPGTSPGAVGPLQPDLLAEHHIARQLDRSPEMARLIGLRLDASHARRALTVLTRAHAHQPGVEAVLEGWLAARLPELAEAAVTVAVETPGPLGPLMARVLAEADLPLTALQHVKRAIPYPTLALAEADMVVTHHIVEALPEEATPERRAMWLEALGLAFHQVGRRMEALAPMEEAERIRRRLVRLSPEQHRPGLAACLSSLGHRLAEAGRVPEALTAAQEAVGLYRDLAHTFPSSPDRYRPALAECLNSLGMRLSEAGRVDEALAATQEAVDLELVGYAPDRRPHVLAMLLHNLGNRLFEAGREDEALAPTREAADLYRELVRHAPDRHRPGLASCLNNLGNRLSDAGLRAEALTAAQEAVDLYRDLARTSPDRYRPGLAACLNNLGNRLSDAGREQDALVSIEEAVRVHRALHRELRQGPRRDPVRFPYRAQARTNTDRADVDRFRHALAASLRNLGIQLTAVGRDVEARAAHAEAASLTGDGPP</sequence>
<keyword evidence="3" id="KW-1185">Reference proteome</keyword>
<evidence type="ECO:0000259" key="1">
    <source>
        <dbReference type="SMART" id="SM00642"/>
    </source>
</evidence>
<dbReference type="Gene3D" id="1.25.40.10">
    <property type="entry name" value="Tetratricopeptide repeat domain"/>
    <property type="match status" value="2"/>
</dbReference>
<comment type="caution">
    <text evidence="2">The sequence shown here is derived from an EMBL/GenBank/DDBJ whole genome shotgun (WGS) entry which is preliminary data.</text>
</comment>